<evidence type="ECO:0000313" key="2">
    <source>
        <dbReference type="Proteomes" id="UP000444174"/>
    </source>
</evidence>
<comment type="caution">
    <text evidence="1">The sequence shown here is derived from an EMBL/GenBank/DDBJ whole genome shotgun (WGS) entry which is preliminary data.</text>
</comment>
<dbReference type="RefSeq" id="WP_153216254.1">
    <property type="nucleotide sequence ID" value="NZ_WIBF01000007.1"/>
</dbReference>
<reference evidence="1 2" key="1">
    <citation type="submission" date="2019-10" db="EMBL/GenBank/DDBJ databases">
        <title>Epibacterium sp. nov., isolated from seawater.</title>
        <authorList>
            <person name="Zhang X."/>
            <person name="Li N."/>
        </authorList>
    </citation>
    <scope>NUCLEOTIDE SEQUENCE [LARGE SCALE GENOMIC DNA]</scope>
    <source>
        <strain evidence="1 2">SM1979</strain>
    </source>
</reference>
<evidence type="ECO:0008006" key="3">
    <source>
        <dbReference type="Google" id="ProtNLM"/>
    </source>
</evidence>
<keyword evidence="2" id="KW-1185">Reference proteome</keyword>
<gene>
    <name evidence="1" type="ORF">GFB49_12675</name>
</gene>
<accession>A0A843YIQ4</accession>
<name>A0A843YIQ4_9RHOB</name>
<dbReference type="AlphaFoldDB" id="A0A843YIQ4"/>
<dbReference type="SUPFAM" id="SSF54427">
    <property type="entry name" value="NTF2-like"/>
    <property type="match status" value="1"/>
</dbReference>
<organism evidence="1 2">
    <name type="scientific">Tritonibacter litoralis</name>
    <dbReference type="NCBI Taxonomy" id="2662264"/>
    <lineage>
        <taxon>Bacteria</taxon>
        <taxon>Pseudomonadati</taxon>
        <taxon>Pseudomonadota</taxon>
        <taxon>Alphaproteobacteria</taxon>
        <taxon>Rhodobacterales</taxon>
        <taxon>Paracoccaceae</taxon>
        <taxon>Tritonibacter</taxon>
    </lineage>
</organism>
<evidence type="ECO:0000313" key="1">
    <source>
        <dbReference type="EMBL" id="MQQ09314.1"/>
    </source>
</evidence>
<sequence>MTNLVDRFFAALLSPEGANSMIAPDAKIVAVREQSYAELPLYGTYRGPEGFTEFVAELRRIFDTQLFQVDHTMADTKRGFAAGRFIHRVRDTDRLFHSHWTLYAEFEGERLTLYRFYEDTAALEEACGVTTRSLEDVA</sequence>
<proteinExistence type="predicted"/>
<dbReference type="Gene3D" id="3.10.450.50">
    <property type="match status" value="1"/>
</dbReference>
<dbReference type="InterPro" id="IPR032710">
    <property type="entry name" value="NTF2-like_dom_sf"/>
</dbReference>
<dbReference type="Proteomes" id="UP000444174">
    <property type="component" value="Unassembled WGS sequence"/>
</dbReference>
<dbReference type="EMBL" id="WIBF01000007">
    <property type="protein sequence ID" value="MQQ09314.1"/>
    <property type="molecule type" value="Genomic_DNA"/>
</dbReference>
<protein>
    <recommendedName>
        <fullName evidence="3">SnoaL-like domain-containing protein</fullName>
    </recommendedName>
</protein>